<organism evidence="11 12">
    <name type="scientific">Littorina saxatilis</name>
    <dbReference type="NCBI Taxonomy" id="31220"/>
    <lineage>
        <taxon>Eukaryota</taxon>
        <taxon>Metazoa</taxon>
        <taxon>Spiralia</taxon>
        <taxon>Lophotrochozoa</taxon>
        <taxon>Mollusca</taxon>
        <taxon>Gastropoda</taxon>
        <taxon>Caenogastropoda</taxon>
        <taxon>Littorinimorpha</taxon>
        <taxon>Littorinoidea</taxon>
        <taxon>Littorinidae</taxon>
        <taxon>Littorina</taxon>
    </lineage>
</organism>
<dbReference type="GO" id="GO:0006893">
    <property type="term" value="P:Golgi to plasma membrane transport"/>
    <property type="evidence" value="ECO:0007669"/>
    <property type="project" value="UniProtKB-UniRule"/>
</dbReference>
<gene>
    <name evidence="11" type="ORF">V1264_000747</name>
</gene>
<evidence type="ECO:0000256" key="3">
    <source>
        <dbReference type="ARBA" id="ARBA00017526"/>
    </source>
</evidence>
<dbReference type="InterPro" id="IPR013783">
    <property type="entry name" value="Ig-like_fold"/>
</dbReference>
<comment type="caution">
    <text evidence="11">The sequence shown here is derived from an EMBL/GenBank/DDBJ whole genome shotgun (WGS) entry which is preliminary data.</text>
</comment>
<comment type="function">
    <text evidence="1 7">Component of the exocyst complex involved in the docking of exocytic vesicles with fusion sites on the plasma membrane.</text>
</comment>
<dbReference type="EMBL" id="JBAMIC010000001">
    <property type="protein sequence ID" value="KAK7114741.1"/>
    <property type="molecule type" value="Genomic_DNA"/>
</dbReference>
<dbReference type="FunFam" id="2.60.40.10:FF:000196">
    <property type="entry name" value="Exocyst complex component 2"/>
    <property type="match status" value="1"/>
</dbReference>
<dbReference type="GO" id="GO:0015031">
    <property type="term" value="P:protein transport"/>
    <property type="evidence" value="ECO:0007669"/>
    <property type="project" value="UniProtKB-KW"/>
</dbReference>
<dbReference type="SUPFAM" id="SSF81296">
    <property type="entry name" value="E set domains"/>
    <property type="match status" value="1"/>
</dbReference>
<dbReference type="InterPro" id="IPR014756">
    <property type="entry name" value="Ig_E-set"/>
</dbReference>
<dbReference type="PANTHER" id="PTHR13043:SF1">
    <property type="entry name" value="EXOCYST COMPLEX COMPONENT 2"/>
    <property type="match status" value="1"/>
</dbReference>
<evidence type="ECO:0000256" key="7">
    <source>
        <dbReference type="RuleBase" id="RU365069"/>
    </source>
</evidence>
<evidence type="ECO:0000313" key="11">
    <source>
        <dbReference type="EMBL" id="KAK7114741.1"/>
    </source>
</evidence>
<dbReference type="Pfam" id="PF15469">
    <property type="entry name" value="Sec5"/>
    <property type="match status" value="1"/>
</dbReference>
<feature type="domain" description="Exocyst complex component EXOC2/Sec5 N-terminal" evidence="10">
    <location>
        <begin position="130"/>
        <end position="922"/>
    </location>
</feature>
<keyword evidence="12" id="KW-1185">Reference proteome</keyword>
<dbReference type="GO" id="GO:0000145">
    <property type="term" value="C:exocyst"/>
    <property type="evidence" value="ECO:0007669"/>
    <property type="project" value="UniProtKB-UniRule"/>
</dbReference>
<dbReference type="AlphaFoldDB" id="A0AAN9BZY6"/>
<dbReference type="Pfam" id="PF01833">
    <property type="entry name" value="TIG"/>
    <property type="match status" value="1"/>
</dbReference>
<dbReference type="Gene3D" id="2.60.40.10">
    <property type="entry name" value="Immunoglobulins"/>
    <property type="match status" value="1"/>
</dbReference>
<feature type="region of interest" description="Disordered" evidence="8">
    <location>
        <begin position="400"/>
        <end position="421"/>
    </location>
</feature>
<keyword evidence="6 7" id="KW-0653">Protein transport</keyword>
<dbReference type="GO" id="GO:0006887">
    <property type="term" value="P:exocytosis"/>
    <property type="evidence" value="ECO:0007669"/>
    <property type="project" value="UniProtKB-KW"/>
</dbReference>
<evidence type="ECO:0000259" key="9">
    <source>
        <dbReference type="Pfam" id="PF01833"/>
    </source>
</evidence>
<evidence type="ECO:0000256" key="1">
    <source>
        <dbReference type="ARBA" id="ARBA00002660"/>
    </source>
</evidence>
<protein>
    <recommendedName>
        <fullName evidence="3 7">Exocyst complex component 2</fullName>
    </recommendedName>
</protein>
<feature type="compositionally biased region" description="Basic and acidic residues" evidence="8">
    <location>
        <begin position="686"/>
        <end position="703"/>
    </location>
</feature>
<evidence type="ECO:0000313" key="12">
    <source>
        <dbReference type="Proteomes" id="UP001374579"/>
    </source>
</evidence>
<keyword evidence="4 7" id="KW-0813">Transport</keyword>
<evidence type="ECO:0000256" key="6">
    <source>
        <dbReference type="ARBA" id="ARBA00022927"/>
    </source>
</evidence>
<evidence type="ECO:0000256" key="8">
    <source>
        <dbReference type="SAM" id="MobiDB-lite"/>
    </source>
</evidence>
<accession>A0AAN9BZY6</accession>
<evidence type="ECO:0000259" key="10">
    <source>
        <dbReference type="Pfam" id="PF15469"/>
    </source>
</evidence>
<reference evidence="11 12" key="1">
    <citation type="submission" date="2024-02" db="EMBL/GenBank/DDBJ databases">
        <title>Chromosome-scale genome assembly of the rough periwinkle Littorina saxatilis.</title>
        <authorList>
            <person name="De Jode A."/>
            <person name="Faria R."/>
            <person name="Formenti G."/>
            <person name="Sims Y."/>
            <person name="Smith T.P."/>
            <person name="Tracey A."/>
            <person name="Wood J.M.D."/>
            <person name="Zagrodzka Z.B."/>
            <person name="Johannesson K."/>
            <person name="Butlin R.K."/>
            <person name="Leder E.H."/>
        </authorList>
    </citation>
    <scope>NUCLEOTIDE SEQUENCE [LARGE SCALE GENOMIC DNA]</scope>
    <source>
        <strain evidence="11">Snail1</strain>
        <tissue evidence="11">Muscle</tissue>
    </source>
</reference>
<evidence type="ECO:0000256" key="5">
    <source>
        <dbReference type="ARBA" id="ARBA00022483"/>
    </source>
</evidence>
<keyword evidence="5 7" id="KW-0268">Exocytosis</keyword>
<dbReference type="CDD" id="cd00603">
    <property type="entry name" value="IPT_PCSR"/>
    <property type="match status" value="1"/>
</dbReference>
<dbReference type="InterPro" id="IPR002909">
    <property type="entry name" value="IPT_dom"/>
</dbReference>
<dbReference type="InterPro" id="IPR039481">
    <property type="entry name" value="EXOC2/Sec5_N_dom"/>
</dbReference>
<feature type="region of interest" description="Disordered" evidence="8">
    <location>
        <begin position="685"/>
        <end position="711"/>
    </location>
</feature>
<feature type="region of interest" description="Disordered" evidence="8">
    <location>
        <begin position="119"/>
        <end position="139"/>
    </location>
</feature>
<evidence type="ECO:0000256" key="2">
    <source>
        <dbReference type="ARBA" id="ARBA00010578"/>
    </source>
</evidence>
<comment type="similarity">
    <text evidence="2 7">Belongs to the SEC5 family.</text>
</comment>
<name>A0AAN9BZY6_9CAEN</name>
<sequence length="939" mass="104556">MAPKNMPLVTGVSPKEGPPGTRITIRGENLGLDVRDLIGLKICGMDCLLFAEWISPSKIVARTGAGKGKGDVQVFTKSGGKGTCTVGFRGYFLQIGPLQESAMWIDESQTVRANLDHGRPSAAAPLKEEEDPLGISDEGDRAKMTEGELLELFPEASGNMSLENFSPGWYLLENHHNASFEDLKAGLAYMQRKASQRSEGPITVVRSNLTAILDCLDSLTKTYEKFGADDIRGKCMDSYAVLLMQAKSCADGLFQEVLGRKDKADSTRNALSVLTKFRFLFHLPLNMQRNIQKGDYNIVINDFEKAKSLFSDTDVKVFRKVYKEVERRIANFRDMLHKRLLDPNNTLDEQNKLISYLTSLECQGDPAWECLVSQQAHLIELLEDCKDDHLESERTALLADAANTQGTPGSATKRKPASASPGAIFAAKGKSDLSAGGWRDRTPQKVMYIEDLTDIMTENFPDFWKLGQAYFSGEFNRTRDVPEKGFKSDTSKHSKLKQMIAELVGLFANFVRAAFLPESLENAADSEREKFGIWPTVAKSMVAGTWLPHCVRTIRSCVANLAGLDLTGDSMIILQDLAFDLRTNCMFTLLKQAIADVKSLYNKQTWAVETDDESGGTTQLPALFENIVSETVQHLHEVVVLNKPGEPEIFSQRPIQKEATVLCTQLLQAFAQCLEQLAYSPPLHKHPLDVRSSRHSKAAAERESELDDDEDHLPSLDKRLIIMLSDCNHTLHAVIPRIIDNLNKHGYVEMNKAAKAAQNTYKELDHKLFESYIEQKSDPIIGAMEPCMYRGGFSWKTCPSPTGVRSYLKENLMSMIEVHAEVFSISPKFVGRVMGKVTEAVVEEVTRLIHCVDIFGANGALQARLELRAFKETAALYSSKSTDACFDDAFKCIPQLSKEGNKMLEDLLAEFQSRMKFQLMCFRAVGVDTKTNRGVHSSC</sequence>
<comment type="subunit">
    <text evidence="7">Component of the exocyst complex.</text>
</comment>
<evidence type="ECO:0000256" key="4">
    <source>
        <dbReference type="ARBA" id="ARBA00022448"/>
    </source>
</evidence>
<feature type="domain" description="IPT/TIG" evidence="9">
    <location>
        <begin position="7"/>
        <end position="80"/>
    </location>
</feature>
<dbReference type="InterPro" id="IPR029175">
    <property type="entry name" value="EXOC2/Sec5"/>
</dbReference>
<dbReference type="Proteomes" id="UP001374579">
    <property type="component" value="Unassembled WGS sequence"/>
</dbReference>
<dbReference type="PANTHER" id="PTHR13043">
    <property type="entry name" value="EXOCYST COMPLEX COMPONENT SEC5"/>
    <property type="match status" value="1"/>
</dbReference>
<proteinExistence type="inferred from homology"/>